<dbReference type="EC" id="2.7.11.1" evidence="7"/>
<organism evidence="9 10">
    <name type="scientific">Bariatricus massiliensis</name>
    <dbReference type="NCBI Taxonomy" id="1745713"/>
    <lineage>
        <taxon>Bacteria</taxon>
        <taxon>Bacillati</taxon>
        <taxon>Bacillota</taxon>
        <taxon>Clostridia</taxon>
        <taxon>Lachnospirales</taxon>
        <taxon>Lachnospiraceae</taxon>
        <taxon>Bariatricus</taxon>
    </lineage>
</organism>
<dbReference type="PANTHER" id="PTHR35526">
    <property type="entry name" value="ANTI-SIGMA-F FACTOR RSBW-RELATED"/>
    <property type="match status" value="1"/>
</dbReference>
<evidence type="ECO:0000313" key="10">
    <source>
        <dbReference type="Proteomes" id="UP001299546"/>
    </source>
</evidence>
<feature type="domain" description="Histidine kinase/HSP90-like ATPase" evidence="8">
    <location>
        <begin position="37"/>
        <end position="141"/>
    </location>
</feature>
<keyword evidence="6 7" id="KW-0749">Sporulation</keyword>
<protein>
    <recommendedName>
        <fullName evidence="7">Anti-sigma F factor</fullName>
        <ecNumber evidence="7">2.7.11.1</ecNumber>
    </recommendedName>
    <alternativeName>
        <fullName evidence="7">Stage II sporulation protein AB</fullName>
    </alternativeName>
</protein>
<comment type="catalytic activity">
    <reaction evidence="7">
        <text>L-seryl-[protein] + ATP = O-phospho-L-seryl-[protein] + ADP + H(+)</text>
        <dbReference type="Rhea" id="RHEA:17989"/>
        <dbReference type="Rhea" id="RHEA-COMP:9863"/>
        <dbReference type="Rhea" id="RHEA-COMP:11604"/>
        <dbReference type="ChEBI" id="CHEBI:15378"/>
        <dbReference type="ChEBI" id="CHEBI:29999"/>
        <dbReference type="ChEBI" id="CHEBI:30616"/>
        <dbReference type="ChEBI" id="CHEBI:83421"/>
        <dbReference type="ChEBI" id="CHEBI:456216"/>
        <dbReference type="EC" id="2.7.11.1"/>
    </reaction>
</comment>
<evidence type="ECO:0000256" key="6">
    <source>
        <dbReference type="ARBA" id="ARBA00022969"/>
    </source>
</evidence>
<evidence type="ECO:0000256" key="1">
    <source>
        <dbReference type="ARBA" id="ARBA00022527"/>
    </source>
</evidence>
<comment type="catalytic activity">
    <reaction evidence="7">
        <text>L-threonyl-[protein] + ATP = O-phospho-L-threonyl-[protein] + ADP + H(+)</text>
        <dbReference type="Rhea" id="RHEA:46608"/>
        <dbReference type="Rhea" id="RHEA-COMP:11060"/>
        <dbReference type="Rhea" id="RHEA-COMP:11605"/>
        <dbReference type="ChEBI" id="CHEBI:15378"/>
        <dbReference type="ChEBI" id="CHEBI:30013"/>
        <dbReference type="ChEBI" id="CHEBI:30616"/>
        <dbReference type="ChEBI" id="CHEBI:61977"/>
        <dbReference type="ChEBI" id="CHEBI:456216"/>
        <dbReference type="EC" id="2.7.11.1"/>
    </reaction>
</comment>
<dbReference type="HAMAP" id="MF_00637">
    <property type="entry name" value="Anti_sigma_F"/>
    <property type="match status" value="1"/>
</dbReference>
<evidence type="ECO:0000256" key="4">
    <source>
        <dbReference type="ARBA" id="ARBA00022777"/>
    </source>
</evidence>
<dbReference type="SMART" id="SM00387">
    <property type="entry name" value="HATPase_c"/>
    <property type="match status" value="1"/>
</dbReference>
<sequence length="151" mass="16780">MGSTGEMELIFDSSSANESFARVTVAAFMTRLNPTLEEVSDVKTAVSEAVTNAIIHGYEQEKGKIRIRCKVEEKTLYIEISDDGRGIDDVKKAMEPLFTTKPELDRSGMGFAFMEAFMDEVLVESHPHEGTTVKMKKTIGEGLKPWITQSL</sequence>
<dbReference type="Proteomes" id="UP001299546">
    <property type="component" value="Unassembled WGS sequence"/>
</dbReference>
<keyword evidence="10" id="KW-1185">Reference proteome</keyword>
<evidence type="ECO:0000313" key="9">
    <source>
        <dbReference type="EMBL" id="MCB7386472.1"/>
    </source>
</evidence>
<keyword evidence="3 7" id="KW-0547">Nucleotide-binding</keyword>
<name>A0ABS8DDI6_9FIRM</name>
<evidence type="ECO:0000256" key="2">
    <source>
        <dbReference type="ARBA" id="ARBA00022679"/>
    </source>
</evidence>
<keyword evidence="2 7" id="KW-0808">Transferase</keyword>
<dbReference type="Pfam" id="PF13581">
    <property type="entry name" value="HATPase_c_2"/>
    <property type="match status" value="1"/>
</dbReference>
<dbReference type="EMBL" id="JAJCIS010000002">
    <property type="protein sequence ID" value="MCB7386472.1"/>
    <property type="molecule type" value="Genomic_DNA"/>
</dbReference>
<reference evidence="9 10" key="1">
    <citation type="submission" date="2021-10" db="EMBL/GenBank/DDBJ databases">
        <title>Collection of gut derived symbiotic bacterial strains cultured from healthy donors.</title>
        <authorList>
            <person name="Lin H."/>
            <person name="Littmann E."/>
            <person name="Kohout C."/>
            <person name="Pamer E.G."/>
        </authorList>
    </citation>
    <scope>NUCLEOTIDE SEQUENCE [LARGE SCALE GENOMIC DNA]</scope>
    <source>
        <strain evidence="9 10">DFI.1.165</strain>
    </source>
</reference>
<keyword evidence="4 7" id="KW-0418">Kinase</keyword>
<evidence type="ECO:0000256" key="5">
    <source>
        <dbReference type="ARBA" id="ARBA00022840"/>
    </source>
</evidence>
<comment type="function">
    <text evidence="7">Binds to sigma F and blocks its ability to form an RNA polymerase holoenzyme (E-sigma F). Phosphorylates SpoIIAA on a serine residue. This phosphorylation may enable SpoIIAA to act as an anti-anti-sigma factor that counteracts SpoIIAB and thus releases sigma F from inhibition.</text>
</comment>
<dbReference type="GO" id="GO:0004674">
    <property type="term" value="F:protein serine/threonine kinase activity"/>
    <property type="evidence" value="ECO:0007669"/>
    <property type="project" value="UniProtKB-EC"/>
</dbReference>
<dbReference type="NCBIfam" id="TIGR01925">
    <property type="entry name" value="spIIAB"/>
    <property type="match status" value="1"/>
</dbReference>
<dbReference type="PANTHER" id="PTHR35526:SF3">
    <property type="entry name" value="ANTI-SIGMA-F FACTOR RSBW"/>
    <property type="match status" value="1"/>
</dbReference>
<gene>
    <name evidence="7 9" type="primary">spoIIAB</name>
    <name evidence="9" type="ORF">LIZ65_04155</name>
</gene>
<dbReference type="SUPFAM" id="SSF55874">
    <property type="entry name" value="ATPase domain of HSP90 chaperone/DNA topoisomerase II/histidine kinase"/>
    <property type="match status" value="1"/>
</dbReference>
<comment type="caution">
    <text evidence="9">The sequence shown here is derived from an EMBL/GenBank/DDBJ whole genome shotgun (WGS) entry which is preliminary data.</text>
</comment>
<keyword evidence="5 7" id="KW-0067">ATP-binding</keyword>
<dbReference type="Gene3D" id="3.30.565.10">
    <property type="entry name" value="Histidine kinase-like ATPase, C-terminal domain"/>
    <property type="match status" value="1"/>
</dbReference>
<dbReference type="RefSeq" id="WP_066736866.1">
    <property type="nucleotide sequence ID" value="NZ_JAJCIQ010000002.1"/>
</dbReference>
<comment type="similarity">
    <text evidence="7">Belongs to the anti-sigma-factor family.</text>
</comment>
<evidence type="ECO:0000259" key="8">
    <source>
        <dbReference type="SMART" id="SM00387"/>
    </source>
</evidence>
<dbReference type="InterPro" id="IPR050267">
    <property type="entry name" value="Anti-sigma-factor_SerPK"/>
</dbReference>
<dbReference type="InterPro" id="IPR003594">
    <property type="entry name" value="HATPase_dom"/>
</dbReference>
<proteinExistence type="inferred from homology"/>
<dbReference type="InterPro" id="IPR010194">
    <property type="entry name" value="Anti-sigma_F"/>
</dbReference>
<dbReference type="InterPro" id="IPR036890">
    <property type="entry name" value="HATPase_C_sf"/>
</dbReference>
<keyword evidence="1 7" id="KW-0723">Serine/threonine-protein kinase</keyword>
<evidence type="ECO:0000256" key="7">
    <source>
        <dbReference type="HAMAP-Rule" id="MF_00637"/>
    </source>
</evidence>
<evidence type="ECO:0000256" key="3">
    <source>
        <dbReference type="ARBA" id="ARBA00022741"/>
    </source>
</evidence>
<accession>A0ABS8DDI6</accession>